<sequence length="204" mass="23847">ETIEEKIYIKIKEQLQMKDHLILKETFVEKLNKIFETDYKKIEAKIFNETITIGDSQTEEERFAFFVRHALLNFIANFKYRLPKVLDRNMSERTFIVECISPIFRAFRNAFPDIKYKWIEKNVTSIKEANNIFQDDICSRKTDLLVVYLSDGVEIISTEVSVGDVKKLLMMSVCSLCRIFGNNLDCSIDDTKGIRTYSIQIIGD</sequence>
<name>A0A9N9NVY7_9GLOM</name>
<feature type="non-terminal residue" evidence="1">
    <location>
        <position position="1"/>
    </location>
</feature>
<dbReference type="OrthoDB" id="2404656at2759"/>
<keyword evidence="2" id="KW-1185">Reference proteome</keyword>
<gene>
    <name evidence="1" type="ORF">RFULGI_LOCUS14649</name>
</gene>
<protein>
    <submittedName>
        <fullName evidence="1">3856_t:CDS:1</fullName>
    </submittedName>
</protein>
<comment type="caution">
    <text evidence="1">The sequence shown here is derived from an EMBL/GenBank/DDBJ whole genome shotgun (WGS) entry which is preliminary data.</text>
</comment>
<organism evidence="1 2">
    <name type="scientific">Racocetra fulgida</name>
    <dbReference type="NCBI Taxonomy" id="60492"/>
    <lineage>
        <taxon>Eukaryota</taxon>
        <taxon>Fungi</taxon>
        <taxon>Fungi incertae sedis</taxon>
        <taxon>Mucoromycota</taxon>
        <taxon>Glomeromycotina</taxon>
        <taxon>Glomeromycetes</taxon>
        <taxon>Diversisporales</taxon>
        <taxon>Gigasporaceae</taxon>
        <taxon>Racocetra</taxon>
    </lineage>
</organism>
<feature type="non-terminal residue" evidence="1">
    <location>
        <position position="204"/>
    </location>
</feature>
<proteinExistence type="predicted"/>
<evidence type="ECO:0000313" key="2">
    <source>
        <dbReference type="Proteomes" id="UP000789396"/>
    </source>
</evidence>
<dbReference type="Proteomes" id="UP000789396">
    <property type="component" value="Unassembled WGS sequence"/>
</dbReference>
<accession>A0A9N9NVY7</accession>
<reference evidence="1" key="1">
    <citation type="submission" date="2021-06" db="EMBL/GenBank/DDBJ databases">
        <authorList>
            <person name="Kallberg Y."/>
            <person name="Tangrot J."/>
            <person name="Rosling A."/>
        </authorList>
    </citation>
    <scope>NUCLEOTIDE SEQUENCE</scope>
    <source>
        <strain evidence="1">IN212</strain>
    </source>
</reference>
<dbReference type="AlphaFoldDB" id="A0A9N9NVY7"/>
<dbReference type="EMBL" id="CAJVPZ010043354">
    <property type="protein sequence ID" value="CAG8765531.1"/>
    <property type="molecule type" value="Genomic_DNA"/>
</dbReference>
<evidence type="ECO:0000313" key="1">
    <source>
        <dbReference type="EMBL" id="CAG8765531.1"/>
    </source>
</evidence>